<keyword evidence="2" id="KW-1185">Reference proteome</keyword>
<dbReference type="EMBL" id="CAUJNA010003688">
    <property type="protein sequence ID" value="CAJ1407762.1"/>
    <property type="molecule type" value="Genomic_DNA"/>
</dbReference>
<comment type="caution">
    <text evidence="1">The sequence shown here is derived from an EMBL/GenBank/DDBJ whole genome shotgun (WGS) entry which is preliminary data.</text>
</comment>
<evidence type="ECO:0000313" key="1">
    <source>
        <dbReference type="EMBL" id="CAJ1407762.1"/>
    </source>
</evidence>
<evidence type="ECO:0000313" key="2">
    <source>
        <dbReference type="Proteomes" id="UP001178507"/>
    </source>
</evidence>
<reference evidence="1" key="1">
    <citation type="submission" date="2023-08" db="EMBL/GenBank/DDBJ databases">
        <authorList>
            <person name="Chen Y."/>
            <person name="Shah S."/>
            <person name="Dougan E. K."/>
            <person name="Thang M."/>
            <person name="Chan C."/>
        </authorList>
    </citation>
    <scope>NUCLEOTIDE SEQUENCE</scope>
</reference>
<gene>
    <name evidence="1" type="ORF">EVOR1521_LOCUS29377</name>
</gene>
<organism evidence="1 2">
    <name type="scientific">Effrenium voratum</name>
    <dbReference type="NCBI Taxonomy" id="2562239"/>
    <lineage>
        <taxon>Eukaryota</taxon>
        <taxon>Sar</taxon>
        <taxon>Alveolata</taxon>
        <taxon>Dinophyceae</taxon>
        <taxon>Suessiales</taxon>
        <taxon>Symbiodiniaceae</taxon>
        <taxon>Effrenium</taxon>
    </lineage>
</organism>
<dbReference type="AlphaFoldDB" id="A0AA36JK86"/>
<sequence length="534" mass="57209">MTPAELLAMARCVAERQSGQLRLLWKIATFVVERLSSFTTLDLVCFAHVYSSLDEVHYGMLNVMALILTSPEDERTMNAAEACDVLSSFARAKYPLPLLLREAERILMAEEVSAAHALSALRSFSALRALSAGLCGRLAPAALGVADLRQSCEAAAWAWEEQTCLRGVKAIGEGWSGNMVTQVVLEKLKEALKQCRLQQLQLVSSGAPLCVVPTLAGRAQVPGNAVLAAACLLATDDSESRQKAGELLRAVASSSAKLTLWPPEQRVRWLSVAAAVDASDEAVALILENLASIPKQLALCSPVLAELLPRVAANGLHAEAEAAGRALCDALVPELYRLRLPESQRLLAGCLELRAVLGQNGDALEASYGPSCEALLKAVVEALPTKLRSEAIFRRSRPSASELAAWCGVLARQEVPEATWQLLAKECAEALSAVGLGLHEGEGEEMVGSGAAVAADMMDAFLVAKERNGWSLQESPVGVVVDAVQAEWRRAIAQDGELEDPHHEVAPIPFSDAESLRAVFRRGDLPELPQEVRL</sequence>
<name>A0AA36JK86_9DINO</name>
<proteinExistence type="predicted"/>
<protein>
    <submittedName>
        <fullName evidence="1">Uncharacterized protein</fullName>
    </submittedName>
</protein>
<dbReference type="Proteomes" id="UP001178507">
    <property type="component" value="Unassembled WGS sequence"/>
</dbReference>
<accession>A0AA36JK86</accession>